<accession>A0A3A1N9M0</accession>
<dbReference type="AlphaFoldDB" id="A0A3A1N9M0"/>
<evidence type="ECO:0000313" key="2">
    <source>
        <dbReference type="Proteomes" id="UP000266067"/>
    </source>
</evidence>
<dbReference type="OrthoDB" id="1453802at2"/>
<protein>
    <submittedName>
        <fullName evidence="1">Uncharacterized protein</fullName>
    </submittedName>
</protein>
<comment type="caution">
    <text evidence="1">The sequence shown here is derived from an EMBL/GenBank/DDBJ whole genome shotgun (WGS) entry which is preliminary data.</text>
</comment>
<gene>
    <name evidence="1" type="ORF">D2V08_04020</name>
</gene>
<proteinExistence type="predicted"/>
<dbReference type="RefSeq" id="WP_119606799.1">
    <property type="nucleotide sequence ID" value="NZ_QXFH01000069.1"/>
</dbReference>
<sequence>MKKIIITSILLATVFIVLGGMDAFQRMERISFVSKADSNIQVDTIYAVKYDDCIKESNFPNGYPLHSEQMKNEDVDWYFTKVNESAKKYGKSLDSTLKNLSTVDAHDFIHQAFQKAKNAIGNKDISDIQKHYHFEIMRICYDSDKSLNQNAAGRL</sequence>
<reference evidence="1 2" key="1">
    <citation type="submission" date="2018-08" db="EMBL/GenBank/DDBJ databases">
        <title>Proposal of Muricauda 72 sp.nov. and Muricauda NH166 sp.nov., isolated from seawater.</title>
        <authorList>
            <person name="Cheng H."/>
            <person name="Wu Y.-H."/>
            <person name="Guo L.-L."/>
            <person name="Xu X.-W."/>
        </authorList>
    </citation>
    <scope>NUCLEOTIDE SEQUENCE [LARGE SCALE GENOMIC DNA]</scope>
    <source>
        <strain evidence="1 2">KCTC 22173</strain>
    </source>
</reference>
<name>A0A3A1N9M0_9FLAO</name>
<dbReference type="Proteomes" id="UP000266067">
    <property type="component" value="Unassembled WGS sequence"/>
</dbReference>
<dbReference type="EMBL" id="QXFH01000069">
    <property type="protein sequence ID" value="RIV35798.1"/>
    <property type="molecule type" value="Genomic_DNA"/>
</dbReference>
<evidence type="ECO:0000313" key="1">
    <source>
        <dbReference type="EMBL" id="RIV35798.1"/>
    </source>
</evidence>
<organism evidence="1 2">
    <name type="scientific">Flagellimonas lutimaris</name>
    <dbReference type="NCBI Taxonomy" id="475082"/>
    <lineage>
        <taxon>Bacteria</taxon>
        <taxon>Pseudomonadati</taxon>
        <taxon>Bacteroidota</taxon>
        <taxon>Flavobacteriia</taxon>
        <taxon>Flavobacteriales</taxon>
        <taxon>Flavobacteriaceae</taxon>
        <taxon>Flagellimonas</taxon>
    </lineage>
</organism>
<keyword evidence="2" id="KW-1185">Reference proteome</keyword>